<name>A0A3E2B3W2_9FIRM</name>
<evidence type="ECO:0000313" key="2">
    <source>
        <dbReference type="Proteomes" id="UP000260649"/>
    </source>
</evidence>
<protein>
    <submittedName>
        <fullName evidence="1">Uncharacterized protein</fullName>
    </submittedName>
</protein>
<dbReference type="Proteomes" id="UP000260649">
    <property type="component" value="Unassembled WGS sequence"/>
</dbReference>
<accession>A0A3E2B3W2</accession>
<gene>
    <name evidence="1" type="ORF">DV520_05835</name>
</gene>
<dbReference type="AlphaFoldDB" id="A0A3E2B3W2"/>
<reference evidence="1 2" key="1">
    <citation type="submission" date="2018-07" db="EMBL/GenBank/DDBJ databases">
        <title>GABA Modulating Bacteria of the Human Gut Microbiota.</title>
        <authorList>
            <person name="Strandwitz P."/>
            <person name="Kim K.H."/>
            <person name="Terekhova D."/>
            <person name="Liu J.K."/>
            <person name="Sharma A."/>
            <person name="Levering J."/>
            <person name="Mcdonald D."/>
            <person name="Dietrich D."/>
            <person name="Ramadhar T.R."/>
            <person name="Lekbua A."/>
            <person name="Mroue N."/>
            <person name="Liston C."/>
            <person name="Stewart E.J."/>
            <person name="Dubin M.J."/>
            <person name="Zengler K."/>
            <person name="Knight R."/>
            <person name="Gilbert J.A."/>
            <person name="Clardy J."/>
            <person name="Lewis K."/>
        </authorList>
    </citation>
    <scope>NUCLEOTIDE SEQUENCE [LARGE SCALE GENOMIC DNA]</scope>
    <source>
        <strain evidence="1 2">KLE1738</strain>
    </source>
</reference>
<dbReference type="RefSeq" id="WP_117142106.1">
    <property type="nucleotide sequence ID" value="NZ_CAKXKJ010000002.1"/>
</dbReference>
<dbReference type="OrthoDB" id="1707312at2"/>
<evidence type="ECO:0000313" key="1">
    <source>
        <dbReference type="EMBL" id="RFT06722.1"/>
    </source>
</evidence>
<dbReference type="EMBL" id="QQRQ01000007">
    <property type="protein sequence ID" value="RFT06722.1"/>
    <property type="molecule type" value="Genomic_DNA"/>
</dbReference>
<sequence length="66" mass="7336">MRHKLKISVSKEPQNGGVVRCRSVTLREKMLTRLLGRKERVMILIPGNTVESLDITELSEGGAACE</sequence>
<keyword evidence="2" id="KW-1185">Reference proteome</keyword>
<comment type="caution">
    <text evidence="1">The sequence shown here is derived from an EMBL/GenBank/DDBJ whole genome shotgun (WGS) entry which is preliminary data.</text>
</comment>
<proteinExistence type="predicted"/>
<organism evidence="1 2">
    <name type="scientific">Evtepia gabavorous</name>
    <dbReference type="NCBI Taxonomy" id="2211183"/>
    <lineage>
        <taxon>Bacteria</taxon>
        <taxon>Bacillati</taxon>
        <taxon>Bacillota</taxon>
        <taxon>Clostridia</taxon>
        <taxon>Eubacteriales</taxon>
        <taxon>Evtepia</taxon>
    </lineage>
</organism>
<dbReference type="GeneID" id="97995254"/>